<keyword evidence="3" id="KW-0326">Glycosidase</keyword>
<name>A0ABW8C7M9_9ACTN</name>
<feature type="domain" description="F5/8 type C" evidence="2">
    <location>
        <begin position="777"/>
        <end position="899"/>
    </location>
</feature>
<dbReference type="PANTHER" id="PTHR12143:SF39">
    <property type="entry name" value="SECRETED PROTEIN"/>
    <property type="match status" value="1"/>
</dbReference>
<dbReference type="EMBL" id="JBITYG010000004">
    <property type="protein sequence ID" value="MFI9102108.1"/>
    <property type="molecule type" value="Genomic_DNA"/>
</dbReference>
<dbReference type="GO" id="GO:0016798">
    <property type="term" value="F:hydrolase activity, acting on glycosyl bonds"/>
    <property type="evidence" value="ECO:0007669"/>
    <property type="project" value="UniProtKB-KW"/>
</dbReference>
<dbReference type="Gene3D" id="2.70.98.10">
    <property type="match status" value="1"/>
</dbReference>
<feature type="domain" description="F5/8 type C" evidence="2">
    <location>
        <begin position="916"/>
        <end position="1067"/>
    </location>
</feature>
<dbReference type="InterPro" id="IPR014718">
    <property type="entry name" value="GH-type_carb-bd"/>
</dbReference>
<dbReference type="InterPro" id="IPR041371">
    <property type="entry name" value="GH92_N"/>
</dbReference>
<evidence type="ECO:0000313" key="3">
    <source>
        <dbReference type="EMBL" id="MFI9102108.1"/>
    </source>
</evidence>
<dbReference type="Pfam" id="PF17678">
    <property type="entry name" value="Glyco_hydro_92N"/>
    <property type="match status" value="1"/>
</dbReference>
<reference evidence="3 4" key="1">
    <citation type="submission" date="2024-10" db="EMBL/GenBank/DDBJ databases">
        <title>The Natural Products Discovery Center: Release of the First 8490 Sequenced Strains for Exploring Actinobacteria Biosynthetic Diversity.</title>
        <authorList>
            <person name="Kalkreuter E."/>
            <person name="Kautsar S.A."/>
            <person name="Yang D."/>
            <person name="Bader C.D."/>
            <person name="Teijaro C.N."/>
            <person name="Fluegel L."/>
            <person name="Davis C.M."/>
            <person name="Simpson J.R."/>
            <person name="Lauterbach L."/>
            <person name="Steele A.D."/>
            <person name="Gui C."/>
            <person name="Meng S."/>
            <person name="Li G."/>
            <person name="Viehrig K."/>
            <person name="Ye F."/>
            <person name="Su P."/>
            <person name="Kiefer A.F."/>
            <person name="Nichols A."/>
            <person name="Cepeda A.J."/>
            <person name="Yan W."/>
            <person name="Fan B."/>
            <person name="Jiang Y."/>
            <person name="Adhikari A."/>
            <person name="Zheng C.-J."/>
            <person name="Schuster L."/>
            <person name="Cowan T.M."/>
            <person name="Smanski M.J."/>
            <person name="Chevrette M.G."/>
            <person name="De Carvalho L.P.S."/>
            <person name="Shen B."/>
        </authorList>
    </citation>
    <scope>NUCLEOTIDE SEQUENCE [LARGE SCALE GENOMIC DNA]</scope>
    <source>
        <strain evidence="3 4">NPDC053399</strain>
    </source>
</reference>
<dbReference type="RefSeq" id="WP_399649305.1">
    <property type="nucleotide sequence ID" value="NZ_JBITYG010000004.1"/>
</dbReference>
<dbReference type="SUPFAM" id="SSF48208">
    <property type="entry name" value="Six-hairpin glycosidases"/>
    <property type="match status" value="1"/>
</dbReference>
<dbReference type="NCBIfam" id="TIGR01180">
    <property type="entry name" value="aman2_put"/>
    <property type="match status" value="1"/>
</dbReference>
<dbReference type="InterPro" id="IPR005887">
    <property type="entry name" value="GH92_a_mannosidase_put"/>
</dbReference>
<evidence type="ECO:0000256" key="1">
    <source>
        <dbReference type="SAM" id="MobiDB-lite"/>
    </source>
</evidence>
<dbReference type="Pfam" id="PF22633">
    <property type="entry name" value="F5_F8_type_C_2"/>
    <property type="match status" value="2"/>
</dbReference>
<dbReference type="InterPro" id="IPR012939">
    <property type="entry name" value="Glyco_hydro_92"/>
</dbReference>
<keyword evidence="4" id="KW-1185">Reference proteome</keyword>
<dbReference type="InterPro" id="IPR008979">
    <property type="entry name" value="Galactose-bd-like_sf"/>
</dbReference>
<dbReference type="Proteomes" id="UP001614394">
    <property type="component" value="Unassembled WGS sequence"/>
</dbReference>
<feature type="region of interest" description="Disordered" evidence="1">
    <location>
        <begin position="1"/>
        <end position="20"/>
    </location>
</feature>
<dbReference type="InterPro" id="IPR008928">
    <property type="entry name" value="6-hairpin_glycosidase_sf"/>
</dbReference>
<evidence type="ECO:0000259" key="2">
    <source>
        <dbReference type="PROSITE" id="PS50022"/>
    </source>
</evidence>
<dbReference type="Gene3D" id="1.20.1610.10">
    <property type="entry name" value="alpha-1,2-mannosidases domains"/>
    <property type="match status" value="1"/>
</dbReference>
<dbReference type="PROSITE" id="PS50022">
    <property type="entry name" value="FA58C_3"/>
    <property type="match status" value="2"/>
</dbReference>
<dbReference type="Gene3D" id="1.20.1050.60">
    <property type="entry name" value="alpha-1,2-mannosidase"/>
    <property type="match status" value="1"/>
</dbReference>
<sequence length="1067" mass="111365">MLRSHSVRHCAAPGVNPPPERATPLLRLGVAFSCLLLTAVGAVAFASPPAHAAVSNPTQYVDPFIGTDDSTAPNPVPGGAGGSTYPGAVVPFGGVQLSPDTPTASPSGYRASDTTIEDFSATHFDGAGCSNNEDLPILPVTGALGASPGTSWTSYASGYTKANEAAAPGYYKNRLDKYATNVELTATTRTGMGKLAYPAGTTSRLLINTSRSATGNRSGSVQISGSEVTGSVTAGGFCGSSKTYQIFFDIRFDKAPIGFGTWSGGTVTAGSASANGTNTGAYVTFDTTASQNVQFKVALSYVSVANAKTNLTTENNGWDFNAVRTAADTSWNQILNRVQVSSGGATELQKFYTSLYHVFQSPNISSDVNGDYRGFDGAVHNSAHPVYQNYSGWDIYRSWAALIALIAPTEASDIARSMVLDGQQGGLLPKWSQQTNEDFVMTGDPGPIIVSSMYAFGARDFDTAAALTLMEKSSNGGTTQGTAIRGRQSTFTSLHYINGDPSDSLEYSASDFATAQFAKSLGNTTSYNTHMTRAQWWRNTFNAESGFVHPRNSDGSWPWPLDPASQSTFTEGNAAQYTWMVTYDFADLMNSMGGRQTAVQRLDHHFTEVNAGQSRPYYYIGNEPEHGVPWAYDYARHPSGASDAVRKVMTESFTTGPGGLPGNDDLGATSAWYVWAALGMYPATPGADTLAVHGPTFPSITIQRAAGDITINSSGSGNYVQGLSVNGTSTSHNYLRYPDVAGGGTLNYTMGGTPSATWGTGANDAPPSFQDGGTSVPAAPELGANLAQGKPVTTASTPCAAAESADKAVDGTLKNNSKWCTNSTSPAMQVDLGSVQTVSSFVLKHAGLGGENTAWNTGGYQIQTSTDGTTWSTATNVTGSRSSRTYNTIAARQARYVKLAVTSPGNSGATAVRIYELEVYGGGSGGPANLALNRPATGSASCNTTETPDKAVNGSVSGGNTDKWCSGAAGTKTLQVDLGGSHALSSITVRHAGAGGESAGWDTKDFDLQVSADGSTWSTVAQVRGNASDVTSNPFTATARYARLAVITPTQNTDTAARIYEFEVYGT</sequence>
<dbReference type="EC" id="3.2.1.-" evidence="3"/>
<dbReference type="Gene3D" id="3.30.2080.10">
    <property type="entry name" value="GH92 mannosidase domain"/>
    <property type="match status" value="1"/>
</dbReference>
<protein>
    <submittedName>
        <fullName evidence="3">GH92 family glycosyl hydrolase</fullName>
        <ecNumber evidence="3">3.2.1.-</ecNumber>
    </submittedName>
</protein>
<keyword evidence="3" id="KW-0378">Hydrolase</keyword>
<accession>A0ABW8C7M9</accession>
<dbReference type="InterPro" id="IPR000421">
    <property type="entry name" value="FA58C"/>
</dbReference>
<dbReference type="Gene3D" id="2.60.120.260">
    <property type="entry name" value="Galactose-binding domain-like"/>
    <property type="match status" value="2"/>
</dbReference>
<organism evidence="3 4">
    <name type="scientific">Streptomyces fildesensis</name>
    <dbReference type="NCBI Taxonomy" id="375757"/>
    <lineage>
        <taxon>Bacteria</taxon>
        <taxon>Bacillati</taxon>
        <taxon>Actinomycetota</taxon>
        <taxon>Actinomycetes</taxon>
        <taxon>Kitasatosporales</taxon>
        <taxon>Streptomycetaceae</taxon>
        <taxon>Streptomyces</taxon>
    </lineage>
</organism>
<dbReference type="Pfam" id="PF07971">
    <property type="entry name" value="Glyco_hydro_92"/>
    <property type="match status" value="1"/>
</dbReference>
<comment type="caution">
    <text evidence="3">The sequence shown here is derived from an EMBL/GenBank/DDBJ whole genome shotgun (WGS) entry which is preliminary data.</text>
</comment>
<gene>
    <name evidence="3" type="ORF">ACIGXA_16445</name>
</gene>
<dbReference type="PANTHER" id="PTHR12143">
    <property type="entry name" value="PEPTIDE N-GLYCANASE PNGASE -RELATED"/>
    <property type="match status" value="1"/>
</dbReference>
<evidence type="ECO:0000313" key="4">
    <source>
        <dbReference type="Proteomes" id="UP001614394"/>
    </source>
</evidence>
<proteinExistence type="predicted"/>
<dbReference type="InterPro" id="IPR050883">
    <property type="entry name" value="PNGase"/>
</dbReference>
<dbReference type="SUPFAM" id="SSF49785">
    <property type="entry name" value="Galactose-binding domain-like"/>
    <property type="match status" value="2"/>
</dbReference>